<comment type="caution">
    <text evidence="2">The sequence shown here is derived from an EMBL/GenBank/DDBJ whole genome shotgun (WGS) entry which is preliminary data.</text>
</comment>
<protein>
    <submittedName>
        <fullName evidence="2">DUF169 domain-containing protein</fullName>
    </submittedName>
</protein>
<dbReference type="InterPro" id="IPR003748">
    <property type="entry name" value="DUF169"/>
</dbReference>
<proteinExistence type="predicted"/>
<dbReference type="PANTHER" id="PTHR37954:SF3">
    <property type="entry name" value="DUF169 DOMAIN-CONTAINING PROTEIN"/>
    <property type="match status" value="1"/>
</dbReference>
<dbReference type="PANTHER" id="PTHR37954">
    <property type="entry name" value="BLL4979 PROTEIN"/>
    <property type="match status" value="1"/>
</dbReference>
<dbReference type="AlphaFoldDB" id="A0A9E5A6K3"/>
<dbReference type="Pfam" id="PF02596">
    <property type="entry name" value="DUF169"/>
    <property type="match status" value="1"/>
</dbReference>
<evidence type="ECO:0000313" key="1">
    <source>
        <dbReference type="EMBL" id="MCZ3367386.1"/>
    </source>
</evidence>
<dbReference type="EMBL" id="JAPVER010000020">
    <property type="protein sequence ID" value="MCZ3367386.1"/>
    <property type="molecule type" value="Genomic_DNA"/>
</dbReference>
<sequence>MMYEEKVKELKELLGLKGSPVAVKLVKSAHEIPEGYSKISEKKRHCEFVQDARLTGNKGYATSDEHLCKGGAGVMGIEPLPASVASGKMYHQLGNYETLEGAQETIAAIPKSSENYYASIYSPLESAEYEPDVIVLVITPKQALRVSQAYLRAKGGRISSDYSGIQSLCADAVVAVKERGVPNMTLGCSGSRKYAKVTDEEVVIGIPPKNFVDIVDALKTFKGKWGEL</sequence>
<dbReference type="Proteomes" id="UP001074446">
    <property type="component" value="Unassembled WGS sequence"/>
</dbReference>
<evidence type="ECO:0000313" key="3">
    <source>
        <dbReference type="Proteomes" id="UP001068021"/>
    </source>
</evidence>
<name>A0A9E5A6K3_9EURY</name>
<dbReference type="Proteomes" id="UP001068021">
    <property type="component" value="Unassembled WGS sequence"/>
</dbReference>
<reference evidence="2" key="1">
    <citation type="submission" date="2022-12" db="EMBL/GenBank/DDBJ databases">
        <title>Reclassification of two methanogenic archaea species isolated from the Kolyma lowland permafrost.</title>
        <authorList>
            <person name="Trubitsyn V.E."/>
            <person name="Rivkina E.M."/>
            <person name="Shcherbakova V.A."/>
        </authorList>
    </citation>
    <scope>NUCLEOTIDE SEQUENCE</scope>
    <source>
        <strain evidence="1">M2</strain>
        <strain evidence="2">MK4</strain>
    </source>
</reference>
<organism evidence="2">
    <name type="scientific">Methanobacterium veterum</name>
    <dbReference type="NCBI Taxonomy" id="408577"/>
    <lineage>
        <taxon>Archaea</taxon>
        <taxon>Methanobacteriati</taxon>
        <taxon>Methanobacteriota</taxon>
        <taxon>Methanomada group</taxon>
        <taxon>Methanobacteria</taxon>
        <taxon>Methanobacteriales</taxon>
        <taxon>Methanobacteriaceae</taxon>
        <taxon>Methanobacterium</taxon>
    </lineage>
</organism>
<accession>A0A9E5A6K3</accession>
<dbReference type="EMBL" id="JAPVES010000030">
    <property type="protein sequence ID" value="MCZ3373466.1"/>
    <property type="molecule type" value="Genomic_DNA"/>
</dbReference>
<evidence type="ECO:0000313" key="2">
    <source>
        <dbReference type="EMBL" id="MCZ3373466.1"/>
    </source>
</evidence>
<gene>
    <name evidence="2" type="ORF">O3H35_12535</name>
    <name evidence="1" type="ORF">O3H54_15955</name>
</gene>
<keyword evidence="3" id="KW-1185">Reference proteome</keyword>